<proteinExistence type="predicted"/>
<evidence type="ECO:0000313" key="2">
    <source>
        <dbReference type="EMBL" id="GIY03265.1"/>
    </source>
</evidence>
<comment type="caution">
    <text evidence="2">The sequence shown here is derived from an EMBL/GenBank/DDBJ whole genome shotgun (WGS) entry which is preliminary data.</text>
</comment>
<name>A0AAV4Q2L9_9ARAC</name>
<dbReference type="AlphaFoldDB" id="A0AAV4Q2L9"/>
<organism evidence="2 3">
    <name type="scientific">Caerostris darwini</name>
    <dbReference type="NCBI Taxonomy" id="1538125"/>
    <lineage>
        <taxon>Eukaryota</taxon>
        <taxon>Metazoa</taxon>
        <taxon>Ecdysozoa</taxon>
        <taxon>Arthropoda</taxon>
        <taxon>Chelicerata</taxon>
        <taxon>Arachnida</taxon>
        <taxon>Araneae</taxon>
        <taxon>Araneomorphae</taxon>
        <taxon>Entelegynae</taxon>
        <taxon>Araneoidea</taxon>
        <taxon>Araneidae</taxon>
        <taxon>Caerostris</taxon>
    </lineage>
</organism>
<sequence length="221" mass="25348">MVIPTAANPFYPNHLTYHLRLQFSFPVQHTTCDKQTTYQLSSTTHPMRQQFSFPVPQNFIPTPEEFHVLLGIVPTAGSNQRIYNFHLYSVHRPLMRNGWQNSKLSYKNQMRTGTPPSAPFSSPSQSEEGGGKKHGGRTLLYHAIGNCNDPYVHGSHSDTVTVLYPLTNFVNSRHRKKLQKLQAFPFLPQNSIDIIEIRRFLGEKGMLCALRSILFFLWTLF</sequence>
<evidence type="ECO:0000256" key="1">
    <source>
        <dbReference type="SAM" id="MobiDB-lite"/>
    </source>
</evidence>
<dbReference type="EMBL" id="BPLQ01003787">
    <property type="protein sequence ID" value="GIY03265.1"/>
    <property type="molecule type" value="Genomic_DNA"/>
</dbReference>
<gene>
    <name evidence="2" type="ORF">CDAR_99181</name>
</gene>
<accession>A0AAV4Q2L9</accession>
<keyword evidence="3" id="KW-1185">Reference proteome</keyword>
<reference evidence="2 3" key="1">
    <citation type="submission" date="2021-06" db="EMBL/GenBank/DDBJ databases">
        <title>Caerostris darwini draft genome.</title>
        <authorList>
            <person name="Kono N."/>
            <person name="Arakawa K."/>
        </authorList>
    </citation>
    <scope>NUCLEOTIDE SEQUENCE [LARGE SCALE GENOMIC DNA]</scope>
</reference>
<evidence type="ECO:0000313" key="3">
    <source>
        <dbReference type="Proteomes" id="UP001054837"/>
    </source>
</evidence>
<feature type="region of interest" description="Disordered" evidence="1">
    <location>
        <begin position="107"/>
        <end position="135"/>
    </location>
</feature>
<dbReference type="Proteomes" id="UP001054837">
    <property type="component" value="Unassembled WGS sequence"/>
</dbReference>
<protein>
    <submittedName>
        <fullName evidence="2">Uncharacterized protein</fullName>
    </submittedName>
</protein>